<accession>A0A8S2SXP8</accession>
<name>A0A8S2SXP8_9BILA</name>
<dbReference type="PROSITE" id="PS50082">
    <property type="entry name" value="WD_REPEATS_2"/>
    <property type="match status" value="1"/>
</dbReference>
<feature type="repeat" description="WD" evidence="1">
    <location>
        <begin position="216"/>
        <end position="250"/>
    </location>
</feature>
<proteinExistence type="predicted"/>
<protein>
    <submittedName>
        <fullName evidence="2">Uncharacterized protein</fullName>
    </submittedName>
</protein>
<keyword evidence="1" id="KW-0853">WD repeat</keyword>
<dbReference type="InterPro" id="IPR052208">
    <property type="entry name" value="DmX-like/RAVE_component"/>
</dbReference>
<gene>
    <name evidence="2" type="ORF">GIL414_LOCUS23948</name>
</gene>
<dbReference type="InterPro" id="IPR001680">
    <property type="entry name" value="WD40_rpt"/>
</dbReference>
<dbReference type="Pfam" id="PF00400">
    <property type="entry name" value="WD40"/>
    <property type="match status" value="3"/>
</dbReference>
<evidence type="ECO:0000313" key="3">
    <source>
        <dbReference type="Proteomes" id="UP000681720"/>
    </source>
</evidence>
<dbReference type="Gene3D" id="2.130.10.10">
    <property type="entry name" value="YVTN repeat-like/Quinoprotein amine dehydrogenase"/>
    <property type="match status" value="1"/>
</dbReference>
<dbReference type="InterPro" id="IPR036322">
    <property type="entry name" value="WD40_repeat_dom_sf"/>
</dbReference>
<dbReference type="SMART" id="SM00320">
    <property type="entry name" value="WD40"/>
    <property type="match status" value="3"/>
</dbReference>
<dbReference type="GO" id="GO:0007035">
    <property type="term" value="P:vacuolar acidification"/>
    <property type="evidence" value="ECO:0007669"/>
    <property type="project" value="TreeGrafter"/>
</dbReference>
<reference evidence="2" key="1">
    <citation type="submission" date="2021-02" db="EMBL/GenBank/DDBJ databases">
        <authorList>
            <person name="Nowell W R."/>
        </authorList>
    </citation>
    <scope>NUCLEOTIDE SEQUENCE</scope>
</reference>
<dbReference type="PROSITE" id="PS50294">
    <property type="entry name" value="WD_REPEATS_REGION"/>
    <property type="match status" value="1"/>
</dbReference>
<dbReference type="EMBL" id="CAJOBJ010028172">
    <property type="protein sequence ID" value="CAF4257162.1"/>
    <property type="molecule type" value="Genomic_DNA"/>
</dbReference>
<sequence length="304" mass="33727">KSSSSLPAKRLWTYLVNDEQSQGIFIKYIFKRKMPTPSNQPLNKVIDKSESRANMDGLQDSSSSIATSSNSKLIYRDSEPIHSFCLNSINPTLLAAGLAREVIELDISSITSTNEPYEISDDENDVSPNLLPQIAAMVNRETSSNRVTTLRMPTMGAYVPNMYLTQSSLPTFSCHDTGGGGQCLAYSQSHQLLISGGKRGDICIFDLRQRKRLAISQAHDSQLKALCLDPLEKFYVTGSTEGNIKVWRLQGCEMVQCFYNEHSRRGFLHSQTSGVNHLHLTASRHLFSSGSDGTISVRQLTQID</sequence>
<dbReference type="AlphaFoldDB" id="A0A8S2SXP8"/>
<evidence type="ECO:0000256" key="1">
    <source>
        <dbReference type="PROSITE-ProRule" id="PRU00221"/>
    </source>
</evidence>
<dbReference type="InterPro" id="IPR015943">
    <property type="entry name" value="WD40/YVTN_repeat-like_dom_sf"/>
</dbReference>
<dbReference type="Proteomes" id="UP000681720">
    <property type="component" value="Unassembled WGS sequence"/>
</dbReference>
<comment type="caution">
    <text evidence="2">The sequence shown here is derived from an EMBL/GenBank/DDBJ whole genome shotgun (WGS) entry which is preliminary data.</text>
</comment>
<dbReference type="PANTHER" id="PTHR13950:SF9">
    <property type="entry name" value="RABCONNECTIN-3A"/>
    <property type="match status" value="1"/>
</dbReference>
<dbReference type="SUPFAM" id="SSF50978">
    <property type="entry name" value="WD40 repeat-like"/>
    <property type="match status" value="1"/>
</dbReference>
<organism evidence="2 3">
    <name type="scientific">Rotaria magnacalcarata</name>
    <dbReference type="NCBI Taxonomy" id="392030"/>
    <lineage>
        <taxon>Eukaryota</taxon>
        <taxon>Metazoa</taxon>
        <taxon>Spiralia</taxon>
        <taxon>Gnathifera</taxon>
        <taxon>Rotifera</taxon>
        <taxon>Eurotatoria</taxon>
        <taxon>Bdelloidea</taxon>
        <taxon>Philodinida</taxon>
        <taxon>Philodinidae</taxon>
        <taxon>Rotaria</taxon>
    </lineage>
</organism>
<dbReference type="GO" id="GO:0043291">
    <property type="term" value="C:RAVE complex"/>
    <property type="evidence" value="ECO:0007669"/>
    <property type="project" value="TreeGrafter"/>
</dbReference>
<dbReference type="PANTHER" id="PTHR13950">
    <property type="entry name" value="RABCONNECTIN-RELATED"/>
    <property type="match status" value="1"/>
</dbReference>
<evidence type="ECO:0000313" key="2">
    <source>
        <dbReference type="EMBL" id="CAF4257162.1"/>
    </source>
</evidence>
<feature type="non-terminal residue" evidence="2">
    <location>
        <position position="1"/>
    </location>
</feature>